<dbReference type="AlphaFoldDB" id="A0A0N7HIR8"/>
<dbReference type="CDD" id="cd00093">
    <property type="entry name" value="HTH_XRE"/>
    <property type="match status" value="1"/>
</dbReference>
<dbReference type="GO" id="GO:0003677">
    <property type="term" value="F:DNA binding"/>
    <property type="evidence" value="ECO:0007669"/>
    <property type="project" value="UniProtKB-KW"/>
</dbReference>
<dbReference type="Gene3D" id="1.10.260.40">
    <property type="entry name" value="lambda repressor-like DNA-binding domains"/>
    <property type="match status" value="1"/>
</dbReference>
<dbReference type="Pfam" id="PF01381">
    <property type="entry name" value="HTH_3"/>
    <property type="match status" value="1"/>
</dbReference>
<dbReference type="SUPFAM" id="SSF47413">
    <property type="entry name" value="lambda repressor-like DNA-binding domains"/>
    <property type="match status" value="1"/>
</dbReference>
<sequence length="103" mass="11415">MSDAFKSIGQGLKEAIAHARGENLGKIHEIEIPDADVQAIRARTGLSQVEFAKSIGVKKSTLLNWEQHRRSPEGPARVLLALIDKDPSIVQRTLAHWHPDHPI</sequence>
<keyword evidence="1" id="KW-0238">DNA-binding</keyword>
<dbReference type="InterPro" id="IPR052359">
    <property type="entry name" value="HTH-type_reg/antitoxin"/>
</dbReference>
<evidence type="ECO:0000313" key="1">
    <source>
        <dbReference type="EMBL" id="ALI55981.1"/>
    </source>
</evidence>
<organism evidence="1 2">
    <name type="scientific">Celeribacter marinus</name>
    <dbReference type="NCBI Taxonomy" id="1397108"/>
    <lineage>
        <taxon>Bacteria</taxon>
        <taxon>Pseudomonadati</taxon>
        <taxon>Pseudomonadota</taxon>
        <taxon>Alphaproteobacteria</taxon>
        <taxon>Rhodobacterales</taxon>
        <taxon>Roseobacteraceae</taxon>
        <taxon>Celeribacter</taxon>
    </lineage>
</organism>
<dbReference type="EMBL" id="CP012023">
    <property type="protein sequence ID" value="ALI55981.1"/>
    <property type="molecule type" value="Genomic_DNA"/>
</dbReference>
<dbReference type="STRING" id="1397108.IMCC12053_2034"/>
<name>A0A0N7HIR8_9RHOB</name>
<dbReference type="PANTHER" id="PTHR36511:SF4">
    <property type="entry name" value="ANTITOXIN MQSA"/>
    <property type="match status" value="1"/>
</dbReference>
<dbReference type="PATRIC" id="fig|1397108.4.peg.2080"/>
<dbReference type="InterPro" id="IPR010982">
    <property type="entry name" value="Lambda_DNA-bd_dom_sf"/>
</dbReference>
<dbReference type="KEGG" id="cmar:IMCC12053_2034"/>
<protein>
    <submittedName>
        <fullName evidence="1">DNA-binding protein</fullName>
    </submittedName>
</protein>
<evidence type="ECO:0000313" key="2">
    <source>
        <dbReference type="Proteomes" id="UP000064920"/>
    </source>
</evidence>
<keyword evidence="2" id="KW-1185">Reference proteome</keyword>
<dbReference type="PANTHER" id="PTHR36511">
    <property type="entry name" value="MERR FAMILY BACTERIAL REGULATORY PROTEIN"/>
    <property type="match status" value="1"/>
</dbReference>
<proteinExistence type="predicted"/>
<accession>A0A0N7HIR8</accession>
<dbReference type="PROSITE" id="PS50943">
    <property type="entry name" value="HTH_CROC1"/>
    <property type="match status" value="1"/>
</dbReference>
<dbReference type="OrthoDB" id="461984at2"/>
<gene>
    <name evidence="1" type="ORF">IMCC12053_2034</name>
</gene>
<dbReference type="RefSeq" id="WP_062218619.1">
    <property type="nucleotide sequence ID" value="NZ_CP012023.1"/>
</dbReference>
<dbReference type="Proteomes" id="UP000064920">
    <property type="component" value="Chromosome"/>
</dbReference>
<dbReference type="SMART" id="SM00530">
    <property type="entry name" value="HTH_XRE"/>
    <property type="match status" value="1"/>
</dbReference>
<dbReference type="InterPro" id="IPR001387">
    <property type="entry name" value="Cro/C1-type_HTH"/>
</dbReference>
<reference evidence="1 2" key="1">
    <citation type="submission" date="2015-05" db="EMBL/GenBank/DDBJ databases">
        <authorList>
            <person name="Wang D.B."/>
            <person name="Wang M."/>
        </authorList>
    </citation>
    <scope>NUCLEOTIDE SEQUENCE [LARGE SCALE GENOMIC DNA]</scope>
    <source>
        <strain evidence="1 2">IMCC 12053</strain>
    </source>
</reference>